<feature type="region of interest" description="Disordered" evidence="13">
    <location>
        <begin position="136"/>
        <end position="165"/>
    </location>
</feature>
<dbReference type="GO" id="GO:0045944">
    <property type="term" value="P:positive regulation of transcription by RNA polymerase II"/>
    <property type="evidence" value="ECO:0007669"/>
    <property type="project" value="UniProtKB-ARBA"/>
</dbReference>
<dbReference type="GO" id="GO:0005634">
    <property type="term" value="C:nucleus"/>
    <property type="evidence" value="ECO:0007669"/>
    <property type="project" value="UniProtKB-SubCell"/>
</dbReference>
<dbReference type="PANTHER" id="PTHR19818">
    <property type="entry name" value="ZINC FINGER PROTEIN ZIC AND GLI"/>
    <property type="match status" value="1"/>
</dbReference>
<sequence length="388" mass="44788">METNIGTEFKLKNGSTTELSSNCQEYVDEYPSPYIKAELPFISEELARSATFSRCTQAGRVKECIRIQDQKSTTLGTKDDFVDTETSSENNFGSRNVRSGSIFSWDSLMKSWQDSSTQCDRDIILKENPIVDDNYKYTARSDQEQSSTSTENIISGQSNDFVQNDKEEEDRAQCELCKKWVRKSYLIRHTRGHYAKRTHKCPQPNCNKSFIQRSKLLAHTQVHNGTRPYQCNICQKKFSQSSHLTVHISVHTGEKPYECNICNRKFTQKSALTVHSLIHTGQKSYECSICQKFFRQKSHLTVHMKFHAGIKPYACSICSKSFTRKSSLNRHELTHSKMKPHKCRICKKTFIQKSNLSRHVQTHMEQGVTNEFVECILPDIKTDQLYRA</sequence>
<evidence type="ECO:0000256" key="10">
    <source>
        <dbReference type="ARBA" id="ARBA00023163"/>
    </source>
</evidence>
<dbReference type="GeneID" id="107225215"/>
<protein>
    <submittedName>
        <fullName evidence="16">Zinc finger protein 347</fullName>
    </submittedName>
</protein>
<dbReference type="PROSITE" id="PS00028">
    <property type="entry name" value="ZINC_FINGER_C2H2_1"/>
    <property type="match status" value="6"/>
</dbReference>
<feature type="domain" description="C2H2-type" evidence="14">
    <location>
        <begin position="229"/>
        <end position="256"/>
    </location>
</feature>
<evidence type="ECO:0000256" key="8">
    <source>
        <dbReference type="ARBA" id="ARBA00023015"/>
    </source>
</evidence>
<feature type="domain" description="C2H2-type" evidence="14">
    <location>
        <begin position="341"/>
        <end position="368"/>
    </location>
</feature>
<dbReference type="OrthoDB" id="6077919at2759"/>
<feature type="domain" description="C2H2-type" evidence="14">
    <location>
        <begin position="257"/>
        <end position="284"/>
    </location>
</feature>
<dbReference type="RefSeq" id="XP_015521088.1">
    <property type="nucleotide sequence ID" value="XM_015665602.2"/>
</dbReference>
<dbReference type="InterPro" id="IPR013087">
    <property type="entry name" value="Znf_C2H2_type"/>
</dbReference>
<evidence type="ECO:0000256" key="3">
    <source>
        <dbReference type="ARBA" id="ARBA00006991"/>
    </source>
</evidence>
<evidence type="ECO:0000313" key="16">
    <source>
        <dbReference type="RefSeq" id="XP_015521088.1"/>
    </source>
</evidence>
<organism evidence="16">
    <name type="scientific">Neodiprion lecontei</name>
    <name type="common">Redheaded pine sawfly</name>
    <dbReference type="NCBI Taxonomy" id="441921"/>
    <lineage>
        <taxon>Eukaryota</taxon>
        <taxon>Metazoa</taxon>
        <taxon>Ecdysozoa</taxon>
        <taxon>Arthropoda</taxon>
        <taxon>Hexapoda</taxon>
        <taxon>Insecta</taxon>
        <taxon>Pterygota</taxon>
        <taxon>Neoptera</taxon>
        <taxon>Endopterygota</taxon>
        <taxon>Hymenoptera</taxon>
        <taxon>Tenthredinoidea</taxon>
        <taxon>Diprionidae</taxon>
        <taxon>Diprioninae</taxon>
        <taxon>Neodiprion</taxon>
    </lineage>
</organism>
<evidence type="ECO:0000256" key="11">
    <source>
        <dbReference type="ARBA" id="ARBA00023242"/>
    </source>
</evidence>
<keyword evidence="11" id="KW-0539">Nucleus</keyword>
<dbReference type="Gene3D" id="3.30.160.60">
    <property type="entry name" value="Classic Zinc Finger"/>
    <property type="match status" value="6"/>
</dbReference>
<comment type="similarity">
    <text evidence="3">Belongs to the krueppel C2H2-type zinc-finger protein family.</text>
</comment>
<dbReference type="FunFam" id="3.30.160.60:FF:000557">
    <property type="entry name" value="zinc finger and SCAN domain-containing protein 29"/>
    <property type="match status" value="1"/>
</dbReference>
<dbReference type="GO" id="GO:0008270">
    <property type="term" value="F:zinc ion binding"/>
    <property type="evidence" value="ECO:0007669"/>
    <property type="project" value="UniProtKB-KW"/>
</dbReference>
<comment type="subcellular location">
    <subcellularLocation>
        <location evidence="2">Nucleus</location>
    </subcellularLocation>
</comment>
<comment type="function">
    <text evidence="1">May be involved in transcriptional regulation.</text>
</comment>
<keyword evidence="6 12" id="KW-0863">Zinc-finger</keyword>
<feature type="domain" description="C2H2-type" evidence="14">
    <location>
        <begin position="199"/>
        <end position="228"/>
    </location>
</feature>
<evidence type="ECO:0000256" key="12">
    <source>
        <dbReference type="PROSITE-ProRule" id="PRU00042"/>
    </source>
</evidence>
<dbReference type="FunFam" id="3.30.160.60:FF:000771">
    <property type="entry name" value="zinc finger protein 648"/>
    <property type="match status" value="1"/>
</dbReference>
<evidence type="ECO:0000259" key="14">
    <source>
        <dbReference type="PROSITE" id="PS50157"/>
    </source>
</evidence>
<dbReference type="FunFam" id="3.30.160.60:FF:001498">
    <property type="entry name" value="Zinc finger protein 404"/>
    <property type="match status" value="1"/>
</dbReference>
<evidence type="ECO:0000256" key="9">
    <source>
        <dbReference type="ARBA" id="ARBA00023125"/>
    </source>
</evidence>
<dbReference type="SUPFAM" id="SSF57667">
    <property type="entry name" value="beta-beta-alpha zinc fingers"/>
    <property type="match status" value="3"/>
</dbReference>
<proteinExistence type="inferred from homology"/>
<feature type="domain" description="C2H2-type" evidence="14">
    <location>
        <begin position="285"/>
        <end position="312"/>
    </location>
</feature>
<keyword evidence="7" id="KW-0862">Zinc</keyword>
<dbReference type="PROSITE" id="PS50157">
    <property type="entry name" value="ZINC_FINGER_C2H2_2"/>
    <property type="match status" value="6"/>
</dbReference>
<evidence type="ECO:0000256" key="1">
    <source>
        <dbReference type="ARBA" id="ARBA00003767"/>
    </source>
</evidence>
<dbReference type="InterPro" id="IPR050329">
    <property type="entry name" value="GLI_C2H2-zinc-finger"/>
</dbReference>
<keyword evidence="4" id="KW-0479">Metal-binding</keyword>
<keyword evidence="8" id="KW-0805">Transcription regulation</keyword>
<dbReference type="PANTHER" id="PTHR19818:SF157">
    <property type="entry name" value="C2H2-TYPE DOMAIN-CONTAINING PROTEIN"/>
    <property type="match status" value="1"/>
</dbReference>
<dbReference type="GO" id="GO:0000981">
    <property type="term" value="F:DNA-binding transcription factor activity, RNA polymerase II-specific"/>
    <property type="evidence" value="ECO:0007669"/>
    <property type="project" value="TreeGrafter"/>
</dbReference>
<feature type="domain" description="C2H2-type" evidence="14">
    <location>
        <begin position="313"/>
        <end position="340"/>
    </location>
</feature>
<reference evidence="16" key="1">
    <citation type="submission" date="2025-08" db="UniProtKB">
        <authorList>
            <consortium name="RefSeq"/>
        </authorList>
    </citation>
    <scope>IDENTIFICATION</scope>
    <source>
        <tissue evidence="16">Thorax and Abdomen</tissue>
    </source>
</reference>
<dbReference type="InParanoid" id="A0A6J0C3H9"/>
<evidence type="ECO:0000256" key="2">
    <source>
        <dbReference type="ARBA" id="ARBA00004123"/>
    </source>
</evidence>
<evidence type="ECO:0000256" key="4">
    <source>
        <dbReference type="ARBA" id="ARBA00022723"/>
    </source>
</evidence>
<evidence type="ECO:0000313" key="15">
    <source>
        <dbReference type="Proteomes" id="UP000829291"/>
    </source>
</evidence>
<dbReference type="GO" id="GO:0000978">
    <property type="term" value="F:RNA polymerase II cis-regulatory region sequence-specific DNA binding"/>
    <property type="evidence" value="ECO:0007669"/>
    <property type="project" value="TreeGrafter"/>
</dbReference>
<gene>
    <name evidence="16" type="primary">LOC107225215</name>
</gene>
<dbReference type="SMART" id="SM00355">
    <property type="entry name" value="ZnF_C2H2"/>
    <property type="match status" value="7"/>
</dbReference>
<keyword evidence="5" id="KW-0677">Repeat</keyword>
<feature type="compositionally biased region" description="Polar residues" evidence="13">
    <location>
        <begin position="144"/>
        <end position="162"/>
    </location>
</feature>
<keyword evidence="9" id="KW-0238">DNA-binding</keyword>
<dbReference type="KEGG" id="nlo:107225215"/>
<evidence type="ECO:0000256" key="6">
    <source>
        <dbReference type="ARBA" id="ARBA00022771"/>
    </source>
</evidence>
<keyword evidence="10" id="KW-0804">Transcription</keyword>
<keyword evidence="15" id="KW-1185">Reference proteome</keyword>
<dbReference type="Pfam" id="PF00096">
    <property type="entry name" value="zf-C2H2"/>
    <property type="match status" value="6"/>
</dbReference>
<evidence type="ECO:0000256" key="13">
    <source>
        <dbReference type="SAM" id="MobiDB-lite"/>
    </source>
</evidence>
<dbReference type="AlphaFoldDB" id="A0A6J0C3H9"/>
<accession>A0A6J0C3H9</accession>
<evidence type="ECO:0000256" key="5">
    <source>
        <dbReference type="ARBA" id="ARBA00022737"/>
    </source>
</evidence>
<dbReference type="Proteomes" id="UP000829291">
    <property type="component" value="Chromosome 6"/>
</dbReference>
<name>A0A6J0C3H9_NEOLC</name>
<dbReference type="FunFam" id="3.30.160.60:FF:000290">
    <property type="entry name" value="Zinc finger protein 697 isoform X1"/>
    <property type="match status" value="1"/>
</dbReference>
<evidence type="ECO:0000256" key="7">
    <source>
        <dbReference type="ARBA" id="ARBA00022833"/>
    </source>
</evidence>
<dbReference type="InterPro" id="IPR036236">
    <property type="entry name" value="Znf_C2H2_sf"/>
</dbReference>
<dbReference type="FunFam" id="3.30.160.60:FF:000003">
    <property type="entry name" value="Zinc finger protein 3 homolog"/>
    <property type="match status" value="1"/>
</dbReference>